<evidence type="ECO:0000313" key="1">
    <source>
        <dbReference type="EMBL" id="CAG8751265.1"/>
    </source>
</evidence>
<gene>
    <name evidence="1" type="ORF">SPELUC_LOCUS14497</name>
</gene>
<reference evidence="1" key="1">
    <citation type="submission" date="2021-06" db="EMBL/GenBank/DDBJ databases">
        <authorList>
            <person name="Kallberg Y."/>
            <person name="Tangrot J."/>
            <person name="Rosling A."/>
        </authorList>
    </citation>
    <scope>NUCLEOTIDE SEQUENCE</scope>
    <source>
        <strain evidence="1">28 12/20/2015</strain>
    </source>
</reference>
<keyword evidence="2" id="KW-1185">Reference proteome</keyword>
<accession>A0ACA9QJS8</accession>
<comment type="caution">
    <text evidence="1">The sequence shown here is derived from an EMBL/GenBank/DDBJ whole genome shotgun (WGS) entry which is preliminary data.</text>
</comment>
<name>A0ACA9QJS8_9GLOM</name>
<feature type="non-terminal residue" evidence="1">
    <location>
        <position position="1"/>
    </location>
</feature>
<protein>
    <submittedName>
        <fullName evidence="1">388_t:CDS:1</fullName>
    </submittedName>
</protein>
<evidence type="ECO:0000313" key="2">
    <source>
        <dbReference type="Proteomes" id="UP000789366"/>
    </source>
</evidence>
<proteinExistence type="predicted"/>
<dbReference type="EMBL" id="CAJVPW010042951">
    <property type="protein sequence ID" value="CAG8751265.1"/>
    <property type="molecule type" value="Genomic_DNA"/>
</dbReference>
<sequence length="128" mass="14833">PTGFTMPLSSQGLRWTGFFHSENKREGNRYTMKCKYCLVELNVAEESSSSCKRTCDEDISVNPTIQEDDSMSESSILYLHQETIAQFKKLHQKLLKAMIYGNNSFYLVENPYFQDFLNELNPSYHLPS</sequence>
<organism evidence="1 2">
    <name type="scientific">Cetraspora pellucida</name>
    <dbReference type="NCBI Taxonomy" id="1433469"/>
    <lineage>
        <taxon>Eukaryota</taxon>
        <taxon>Fungi</taxon>
        <taxon>Fungi incertae sedis</taxon>
        <taxon>Mucoromycota</taxon>
        <taxon>Glomeromycotina</taxon>
        <taxon>Glomeromycetes</taxon>
        <taxon>Diversisporales</taxon>
        <taxon>Gigasporaceae</taxon>
        <taxon>Cetraspora</taxon>
    </lineage>
</organism>
<dbReference type="Proteomes" id="UP000789366">
    <property type="component" value="Unassembled WGS sequence"/>
</dbReference>